<gene>
    <name evidence="1" type="ORF">Amon01_000532700</name>
</gene>
<name>A0A9W6YZ61_AMBMO</name>
<evidence type="ECO:0000313" key="2">
    <source>
        <dbReference type="Proteomes" id="UP001165063"/>
    </source>
</evidence>
<dbReference type="Proteomes" id="UP001165063">
    <property type="component" value="Unassembled WGS sequence"/>
</dbReference>
<dbReference type="AlphaFoldDB" id="A0A9W6YZ61"/>
<reference evidence="1" key="1">
    <citation type="submission" date="2023-04" db="EMBL/GenBank/DDBJ databases">
        <title>Ambrosiozyma monospora NBRC 1965.</title>
        <authorList>
            <person name="Ichikawa N."/>
            <person name="Sato H."/>
            <person name="Tonouchi N."/>
        </authorList>
    </citation>
    <scope>NUCLEOTIDE SEQUENCE</scope>
    <source>
        <strain evidence="1">NBRC 1965</strain>
    </source>
</reference>
<accession>A0A9W6YZ61</accession>
<organism evidence="1 2">
    <name type="scientific">Ambrosiozyma monospora</name>
    <name type="common">Yeast</name>
    <name type="synonym">Endomycopsis monosporus</name>
    <dbReference type="NCBI Taxonomy" id="43982"/>
    <lineage>
        <taxon>Eukaryota</taxon>
        <taxon>Fungi</taxon>
        <taxon>Dikarya</taxon>
        <taxon>Ascomycota</taxon>
        <taxon>Saccharomycotina</taxon>
        <taxon>Pichiomycetes</taxon>
        <taxon>Pichiales</taxon>
        <taxon>Pichiaceae</taxon>
        <taxon>Ambrosiozyma</taxon>
    </lineage>
</organism>
<dbReference type="EMBL" id="BSXU01002896">
    <property type="protein sequence ID" value="GMG39414.1"/>
    <property type="molecule type" value="Genomic_DNA"/>
</dbReference>
<evidence type="ECO:0000313" key="1">
    <source>
        <dbReference type="EMBL" id="GMG39414.1"/>
    </source>
</evidence>
<comment type="caution">
    <text evidence="1">The sequence shown here is derived from an EMBL/GenBank/DDBJ whole genome shotgun (WGS) entry which is preliminary data.</text>
</comment>
<proteinExistence type="predicted"/>
<protein>
    <submittedName>
        <fullName evidence="1">Unnamed protein product</fullName>
    </submittedName>
</protein>
<sequence>MRILLSAVRLEDRILEVQLDDSLQLVKKTVPKFESKVSDQIVEAIACVEYNGSKFLAIGRHTGVVEIFNDDQEPDSGSYEGHNFVPAAVLHDNIRYETDSIISIQQVNEYLIVASNRGLISIYSIEQIFRNDDLSAFSMIVNGEPLEFCINFHDNPFKLIVGE</sequence>
<dbReference type="OrthoDB" id="3987726at2759"/>
<keyword evidence="2" id="KW-1185">Reference proteome</keyword>